<sequence length="232" mass="26284">MATFTFQNHSLKAHAIDGRTRFESADIAKALGYADKRSVSGLYANYKSEFEKGMSLVVDSTTNGINNSLRKISVRIFSLRGVHLIAMFARTPVAEEFRKWVLDLLDREAGQVKQPTIVVAPHRECLPKMVYHRKSKYNPYSAWASNNGKNVYVGCFPTVEEAVAAQHRYFEEGEIKRIHKAKQNSHPVARADFVNHLKTILEAAQLLSCYECGKELAWELVAFSQEEAQRFA</sequence>
<dbReference type="Proteomes" id="UP000242222">
    <property type="component" value="Unassembled WGS sequence"/>
</dbReference>
<dbReference type="RefSeq" id="WP_143088851.1">
    <property type="nucleotide sequence ID" value="NZ_FOVC01000016.1"/>
</dbReference>
<reference evidence="3" key="1">
    <citation type="submission" date="2016-10" db="EMBL/GenBank/DDBJ databases">
        <authorList>
            <person name="Varghese N."/>
            <person name="Submissions S."/>
        </authorList>
    </citation>
    <scope>NUCLEOTIDE SEQUENCE [LARGE SCALE GENOMIC DNA]</scope>
    <source>
        <strain evidence="3">N6PO6</strain>
    </source>
</reference>
<dbReference type="OrthoDB" id="5574448at2"/>
<dbReference type="AlphaFoldDB" id="A0A1I5BC09"/>
<proteinExistence type="predicted"/>
<dbReference type="Pfam" id="PF02498">
    <property type="entry name" value="Bro-N"/>
    <property type="match status" value="1"/>
</dbReference>
<name>A0A1I5BC09_9GAMM</name>
<protein>
    <submittedName>
        <fullName evidence="2">BRO family, N-terminal domain</fullName>
    </submittedName>
</protein>
<feature type="domain" description="Bro-N" evidence="1">
    <location>
        <begin position="1"/>
        <end position="113"/>
    </location>
</feature>
<evidence type="ECO:0000313" key="2">
    <source>
        <dbReference type="EMBL" id="SFN72254.1"/>
    </source>
</evidence>
<accession>A0A1I5BC09</accession>
<organism evidence="2 3">
    <name type="scientific">Izhakiella capsodis</name>
    <dbReference type="NCBI Taxonomy" id="1367852"/>
    <lineage>
        <taxon>Bacteria</taxon>
        <taxon>Pseudomonadati</taxon>
        <taxon>Pseudomonadota</taxon>
        <taxon>Gammaproteobacteria</taxon>
        <taxon>Enterobacterales</taxon>
        <taxon>Erwiniaceae</taxon>
        <taxon>Izhakiella</taxon>
    </lineage>
</organism>
<keyword evidence="3" id="KW-1185">Reference proteome</keyword>
<gene>
    <name evidence="2" type="ORF">SAMN05216516_1164</name>
</gene>
<evidence type="ECO:0000259" key="1">
    <source>
        <dbReference type="PROSITE" id="PS51750"/>
    </source>
</evidence>
<dbReference type="EMBL" id="FOVC01000016">
    <property type="protein sequence ID" value="SFN72254.1"/>
    <property type="molecule type" value="Genomic_DNA"/>
</dbReference>
<dbReference type="SMART" id="SM01040">
    <property type="entry name" value="Bro-N"/>
    <property type="match status" value="1"/>
</dbReference>
<dbReference type="STRING" id="1367852.SAMN05216516_1164"/>
<dbReference type="PROSITE" id="PS51750">
    <property type="entry name" value="BRO_N"/>
    <property type="match status" value="1"/>
</dbReference>
<dbReference type="InterPro" id="IPR003497">
    <property type="entry name" value="BRO_N_domain"/>
</dbReference>
<evidence type="ECO:0000313" key="3">
    <source>
        <dbReference type="Proteomes" id="UP000242222"/>
    </source>
</evidence>